<feature type="coiled-coil region" evidence="1">
    <location>
        <begin position="969"/>
        <end position="1073"/>
    </location>
</feature>
<dbReference type="GO" id="GO:0000146">
    <property type="term" value="F:microfilament motor activity"/>
    <property type="evidence" value="ECO:0007669"/>
    <property type="project" value="TreeGrafter"/>
</dbReference>
<comment type="caution">
    <text evidence="3">The sequence shown here is derived from an EMBL/GenBank/DDBJ whole genome shotgun (WGS) entry which is preliminary data.</text>
</comment>
<dbReference type="PANTHER" id="PTHR45615:SF40">
    <property type="entry name" value="MYOSIN HEAVY CHAIN, NON-MUSCLE"/>
    <property type="match status" value="1"/>
</dbReference>
<feature type="coiled-coil region" evidence="1">
    <location>
        <begin position="1109"/>
        <end position="1157"/>
    </location>
</feature>
<dbReference type="PANTHER" id="PTHR45615">
    <property type="entry name" value="MYOSIN HEAVY CHAIN, NON-MUSCLE"/>
    <property type="match status" value="1"/>
</dbReference>
<evidence type="ECO:0000256" key="2">
    <source>
        <dbReference type="SAM" id="MobiDB-lite"/>
    </source>
</evidence>
<evidence type="ECO:0000313" key="4">
    <source>
        <dbReference type="Proteomes" id="UP000663860"/>
    </source>
</evidence>
<keyword evidence="1" id="KW-0175">Coiled coil</keyword>
<feature type="region of interest" description="Disordered" evidence="2">
    <location>
        <begin position="1317"/>
        <end position="1337"/>
    </location>
</feature>
<dbReference type="GO" id="GO:0016460">
    <property type="term" value="C:myosin II complex"/>
    <property type="evidence" value="ECO:0007669"/>
    <property type="project" value="TreeGrafter"/>
</dbReference>
<dbReference type="GO" id="GO:0051015">
    <property type="term" value="F:actin filament binding"/>
    <property type="evidence" value="ECO:0007669"/>
    <property type="project" value="TreeGrafter"/>
</dbReference>
<organism evidence="3 4">
    <name type="scientific">Adineta steineri</name>
    <dbReference type="NCBI Taxonomy" id="433720"/>
    <lineage>
        <taxon>Eukaryota</taxon>
        <taxon>Metazoa</taxon>
        <taxon>Spiralia</taxon>
        <taxon>Gnathifera</taxon>
        <taxon>Rotifera</taxon>
        <taxon>Eurotatoria</taxon>
        <taxon>Bdelloidea</taxon>
        <taxon>Adinetida</taxon>
        <taxon>Adinetidae</taxon>
        <taxon>Adineta</taxon>
    </lineage>
</organism>
<accession>A0A814PNQ2</accession>
<dbReference type="GO" id="GO:0005737">
    <property type="term" value="C:cytoplasm"/>
    <property type="evidence" value="ECO:0007669"/>
    <property type="project" value="TreeGrafter"/>
</dbReference>
<evidence type="ECO:0000256" key="1">
    <source>
        <dbReference type="SAM" id="Coils"/>
    </source>
</evidence>
<sequence length="1337" mass="157308">MVNEKLILFGINSLVTPPIEPIKSIEELRTGEHFINIITQIEAQKFAESRIDILSSNEKELRTGEHFINIITQIEAQKFAESRIDILSSNESVQEKFKFILEYLSKQSTSSITEWNINELIRGNDILLSKTALLVVFAAHADTYFYSKSLETDENQHEQLAALFDLHMIEATQNNPYQLNIDACLKEDTASTQPKQTTPVIRKRRNTQICSNEAQKFAESRIDILSSNESVQEKFKFILEYLSKQSTSSITEWNINELIRGNDILLSKTALLVVFAAHADTYFYSKSLETDENQHEQLAALFDLHMIEATQNNPYQLNIDACLKEDAASTQPKQTTPVIRKRRNTQICNLNDSLNNNNRSSILDRSFTRSPGSFQQSHAAVLAANQQARVLQEDLFKVQYELDDLQHKYGGLEKSYHELKDKNREYSEKILRQTDYDTIKDERNKLREDVHRYEIDNKRLQGVKENVTDLQQRLQQYQKKNDEMHEKVATLERKLRESKQQCDEYSKKIVNQNADILLLSSVNERVKMLEMENQQMKIIKEQRETELLRQIRHLQDDKEELQKQLDEPMTITETPLIVAEKRALEEELHILKMSFYDRREADTEIESFKQTIKQLEEKLEQLRNECQELYKQKHEYAEEQIALRNELNAQLETYENKLYSSTKLVEELKRENAKTTSSVNERVKMLEMENQQMKIIKEQRETELLRQIRHLQDDKEELQKQLDEPMTTTETPLIVAEKRALEEELHILKMSFYDRREADTEIESFKQTIKQLEEKLEQLRNECQELYKQKHEYAEEQIAQDSYSDCLRNHFVYLLNLVRNELNAQLETYENKLYSSTKLVEELKQDSYSDCLRNHFVYLLNLVRNELNAQLETYENKLYSSTKLVEELKRENAKTTDECNLVRSEIISLKSKLHGQSSELNSEIVKSFDLRHQLGLLNEQVSLKSAEIVSLLTKIDSLKVEIDHIKFDRDNCQTRLIDLQMQYDKLTNTCSMYESKLNEQEERETELKLQVQHVREMYESIIQEKVHSQTEYTDAQMKVSKAEQALKDKIEEVENLKKAARLFNQDIKELEKYGEDLREHYEKSKVTHKKTEQELDDLKSIHSKTLHDYDELQKQASALRSRCNQLESERLPLIAQLEFADRNLRQVKKQQQQQQQTAMTTSTTVHHQPPAVLQSIENNNKSISRLIRSPSLDMRVMRRTNDKMDDTRSLDHDDLALLLHKNQSYNNFPLNTRSTDLITKYEIENEDEPIHLDLGPIDYDRRMTELQRRNLSQPKHLRTAYALETMERDPDQFSASFIRKGGAIHDEQSVRQRIINENKNGSETPKASRFKNLFNRK</sequence>
<name>A0A814PNQ2_9BILA</name>
<reference evidence="3" key="1">
    <citation type="submission" date="2021-02" db="EMBL/GenBank/DDBJ databases">
        <authorList>
            <person name="Nowell W R."/>
        </authorList>
    </citation>
    <scope>NUCLEOTIDE SEQUENCE</scope>
</reference>
<feature type="coiled-coil region" evidence="1">
    <location>
        <begin position="402"/>
        <end position="515"/>
    </location>
</feature>
<feature type="coiled-coil region" evidence="1">
    <location>
        <begin position="755"/>
        <end position="796"/>
    </location>
</feature>
<evidence type="ECO:0000313" key="3">
    <source>
        <dbReference type="EMBL" id="CAF1108552.1"/>
    </source>
</evidence>
<proteinExistence type="predicted"/>
<dbReference type="Proteomes" id="UP000663860">
    <property type="component" value="Unassembled WGS sequence"/>
</dbReference>
<protein>
    <submittedName>
        <fullName evidence="3">Uncharacterized protein</fullName>
    </submittedName>
</protein>
<dbReference type="Gene3D" id="1.20.5.340">
    <property type="match status" value="1"/>
</dbReference>
<dbReference type="EMBL" id="CAJNOE010000271">
    <property type="protein sequence ID" value="CAF1108552.1"/>
    <property type="molecule type" value="Genomic_DNA"/>
</dbReference>
<dbReference type="GO" id="GO:0032982">
    <property type="term" value="C:myosin filament"/>
    <property type="evidence" value="ECO:0007669"/>
    <property type="project" value="TreeGrafter"/>
</dbReference>
<gene>
    <name evidence="3" type="ORF">IZO911_LOCUS23453</name>
</gene>
<feature type="coiled-coil region" evidence="1">
    <location>
        <begin position="598"/>
        <end position="671"/>
    </location>
</feature>
<feature type="coiled-coil region" evidence="1">
    <location>
        <begin position="871"/>
        <end position="905"/>
    </location>
</feature>
<dbReference type="Gene3D" id="1.10.287.1490">
    <property type="match status" value="1"/>
</dbReference>